<name>A0ABY5SZ25_9SPHN</name>
<accession>A0ABY5SZ25</accession>
<dbReference type="RefSeq" id="WP_265557538.1">
    <property type="nucleotide sequence ID" value="NZ_CP092471.1"/>
</dbReference>
<reference evidence="2" key="1">
    <citation type="submission" date="2022-02" db="EMBL/GenBank/DDBJ databases">
        <title>Qipengyuania spongiae sp. nov., isolated from marine sponge.</title>
        <authorList>
            <person name="Li Z."/>
            <person name="Zhang M."/>
        </authorList>
    </citation>
    <scope>NUCLEOTIDE SEQUENCE</scope>
    <source>
        <strain evidence="2">PHS-Z21</strain>
    </source>
</reference>
<feature type="region of interest" description="Disordered" evidence="1">
    <location>
        <begin position="83"/>
        <end position="102"/>
    </location>
</feature>
<feature type="compositionally biased region" description="Low complexity" evidence="1">
    <location>
        <begin position="343"/>
        <end position="356"/>
    </location>
</feature>
<sequence length="356" mass="38532">MDTTNTPYGEADARAAGNREPDLSGVDPLRLGEIRRRVAVVKSYLQIKVPDEADRRKHASELDLSVNQFLALVRAWSQHEKASAISGAGTAKGSPRPGGRRALPIASKATAREVIGDADANTSLVEIVRLVRQRCEAIGVSPPSRSTIWNMVMEARRQDPGTEDHGTLISRCHVRLPVMIDAQIEFPRLTLALDRGSGAIVLAALGDALSLAPYLADAVEAGTIAEPVVVDEELTERIQTMKVTSLERVPATAARTATARILGRGVGSLDLIYQRSRARRPEDMLRSRKDAALSAEDAARIIVEQLDAHNAARSAKPPIVPQRLQPVANRSRNRKRFDGGRDASSTRSISSSNRAS</sequence>
<proteinExistence type="predicted"/>
<dbReference type="Proteomes" id="UP001065265">
    <property type="component" value="Chromosome"/>
</dbReference>
<gene>
    <name evidence="2" type="ORF">L1F33_08870</name>
</gene>
<evidence type="ECO:0000313" key="3">
    <source>
        <dbReference type="Proteomes" id="UP001065265"/>
    </source>
</evidence>
<feature type="region of interest" description="Disordered" evidence="1">
    <location>
        <begin position="311"/>
        <end position="356"/>
    </location>
</feature>
<organism evidence="2 3">
    <name type="scientific">Qipengyuania spongiae</name>
    <dbReference type="NCBI Taxonomy" id="2909673"/>
    <lineage>
        <taxon>Bacteria</taxon>
        <taxon>Pseudomonadati</taxon>
        <taxon>Pseudomonadota</taxon>
        <taxon>Alphaproteobacteria</taxon>
        <taxon>Sphingomonadales</taxon>
        <taxon>Erythrobacteraceae</taxon>
        <taxon>Qipengyuania</taxon>
    </lineage>
</organism>
<dbReference type="EMBL" id="CP092471">
    <property type="protein sequence ID" value="UVI38373.1"/>
    <property type="molecule type" value="Genomic_DNA"/>
</dbReference>
<evidence type="ECO:0000256" key="1">
    <source>
        <dbReference type="SAM" id="MobiDB-lite"/>
    </source>
</evidence>
<keyword evidence="3" id="KW-1185">Reference proteome</keyword>
<protein>
    <submittedName>
        <fullName evidence="2">Uncharacterized protein</fullName>
    </submittedName>
</protein>
<feature type="compositionally biased region" description="Basic and acidic residues" evidence="1">
    <location>
        <begin position="11"/>
        <end position="22"/>
    </location>
</feature>
<evidence type="ECO:0000313" key="2">
    <source>
        <dbReference type="EMBL" id="UVI38373.1"/>
    </source>
</evidence>
<feature type="region of interest" description="Disordered" evidence="1">
    <location>
        <begin position="1"/>
        <end position="24"/>
    </location>
</feature>